<feature type="region of interest" description="Disordered" evidence="11">
    <location>
        <begin position="763"/>
        <end position="790"/>
    </location>
</feature>
<evidence type="ECO:0000256" key="8">
    <source>
        <dbReference type="ARBA" id="ARBA00022949"/>
    </source>
</evidence>
<evidence type="ECO:0000256" key="11">
    <source>
        <dbReference type="SAM" id="MobiDB-lite"/>
    </source>
</evidence>
<feature type="region of interest" description="Disordered" evidence="11">
    <location>
        <begin position="873"/>
        <end position="998"/>
    </location>
</feature>
<keyword evidence="9" id="KW-0472">Membrane</keyword>
<proteinExistence type="inferred from homology"/>
<dbReference type="GO" id="GO:0000226">
    <property type="term" value="P:microtubule cytoskeleton organization"/>
    <property type="evidence" value="ECO:0007669"/>
    <property type="project" value="TreeGrafter"/>
</dbReference>
<reference evidence="13" key="2">
    <citation type="submission" date="2025-09" db="UniProtKB">
        <authorList>
            <consortium name="Ensembl"/>
        </authorList>
    </citation>
    <scope>IDENTIFICATION</scope>
</reference>
<keyword evidence="14" id="KW-1185">Reference proteome</keyword>
<evidence type="ECO:0000256" key="1">
    <source>
        <dbReference type="ARBA" id="ARBA00004308"/>
    </source>
</evidence>
<feature type="compositionally biased region" description="Polar residues" evidence="11">
    <location>
        <begin position="1183"/>
        <end position="1204"/>
    </location>
</feature>
<keyword evidence="4" id="KW-0796">Tight junction</keyword>
<dbReference type="InterPro" id="IPR021922">
    <property type="entry name" value="Par3/HAL_N"/>
</dbReference>
<feature type="region of interest" description="Disordered" evidence="11">
    <location>
        <begin position="720"/>
        <end position="739"/>
    </location>
</feature>
<keyword evidence="6" id="KW-0132">Cell division</keyword>
<feature type="region of interest" description="Disordered" evidence="11">
    <location>
        <begin position="380"/>
        <end position="419"/>
    </location>
</feature>
<dbReference type="FunFam" id="3.10.20.90:FF:000017">
    <property type="entry name" value="partitioning defective 3 homolog isoform X2"/>
    <property type="match status" value="1"/>
</dbReference>
<feature type="compositionally biased region" description="Polar residues" evidence="11">
    <location>
        <begin position="209"/>
        <end position="225"/>
    </location>
</feature>
<dbReference type="FunFam" id="2.30.42.10:FF:000011">
    <property type="entry name" value="partitioning defective 3 homolog isoform X1"/>
    <property type="match status" value="1"/>
</dbReference>
<evidence type="ECO:0000256" key="9">
    <source>
        <dbReference type="ARBA" id="ARBA00023136"/>
    </source>
</evidence>
<dbReference type="GO" id="GO:0008104">
    <property type="term" value="P:intracellular protein localization"/>
    <property type="evidence" value="ECO:0007669"/>
    <property type="project" value="TreeGrafter"/>
</dbReference>
<dbReference type="SUPFAM" id="SSF50156">
    <property type="entry name" value="PDZ domain-like"/>
    <property type="match status" value="3"/>
</dbReference>
<dbReference type="GO" id="GO:0051301">
    <property type="term" value="P:cell division"/>
    <property type="evidence" value="ECO:0007669"/>
    <property type="project" value="UniProtKB-KW"/>
</dbReference>
<feature type="region of interest" description="Disordered" evidence="11">
    <location>
        <begin position="80"/>
        <end position="111"/>
    </location>
</feature>
<dbReference type="InterPro" id="IPR052213">
    <property type="entry name" value="PAR3"/>
</dbReference>
<dbReference type="CDD" id="cd23058">
    <property type="entry name" value="PDZ2_Par3-like"/>
    <property type="match status" value="1"/>
</dbReference>
<dbReference type="InterPro" id="IPR036034">
    <property type="entry name" value="PDZ_sf"/>
</dbReference>
<feature type="compositionally biased region" description="Low complexity" evidence="11">
    <location>
        <begin position="146"/>
        <end position="158"/>
    </location>
</feature>
<dbReference type="GO" id="GO:0045197">
    <property type="term" value="P:establishment or maintenance of epithelial cell apical/basal polarity"/>
    <property type="evidence" value="ECO:0007669"/>
    <property type="project" value="TreeGrafter"/>
</dbReference>
<dbReference type="GO" id="GO:0016324">
    <property type="term" value="C:apical plasma membrane"/>
    <property type="evidence" value="ECO:0007669"/>
    <property type="project" value="TreeGrafter"/>
</dbReference>
<comment type="subcellular location">
    <subcellularLocation>
        <location evidence="2">Cell junction</location>
        <location evidence="2">Tight junction</location>
    </subcellularLocation>
    <subcellularLocation>
        <location evidence="1">Endomembrane system</location>
    </subcellularLocation>
</comment>
<feature type="compositionally biased region" description="Low complexity" evidence="11">
    <location>
        <begin position="91"/>
        <end position="100"/>
    </location>
</feature>
<dbReference type="FunFam" id="2.30.42.10:FF:000078">
    <property type="entry name" value="Partitioning defective 3 homolog B"/>
    <property type="match status" value="1"/>
</dbReference>
<feature type="region of interest" description="Disordered" evidence="11">
    <location>
        <begin position="142"/>
        <end position="277"/>
    </location>
</feature>
<evidence type="ECO:0000256" key="6">
    <source>
        <dbReference type="ARBA" id="ARBA00022618"/>
    </source>
</evidence>
<dbReference type="PANTHER" id="PTHR16484:SF10">
    <property type="entry name" value="PARTITIONING DEFECTIVE 3 HOMOLOG"/>
    <property type="match status" value="1"/>
</dbReference>
<feature type="compositionally biased region" description="Acidic residues" evidence="11">
    <location>
        <begin position="880"/>
        <end position="894"/>
    </location>
</feature>
<feature type="compositionally biased region" description="Basic and acidic residues" evidence="11">
    <location>
        <begin position="964"/>
        <end position="986"/>
    </location>
</feature>
<dbReference type="InterPro" id="IPR001478">
    <property type="entry name" value="PDZ"/>
</dbReference>
<dbReference type="GO" id="GO:0012505">
    <property type="term" value="C:endomembrane system"/>
    <property type="evidence" value="ECO:0007669"/>
    <property type="project" value="UniProtKB-SubCell"/>
</dbReference>
<dbReference type="GO" id="GO:0035091">
    <property type="term" value="F:phosphatidylinositol binding"/>
    <property type="evidence" value="ECO:0007669"/>
    <property type="project" value="TreeGrafter"/>
</dbReference>
<evidence type="ECO:0000256" key="2">
    <source>
        <dbReference type="ARBA" id="ARBA00004435"/>
    </source>
</evidence>
<dbReference type="GO" id="GO:0007155">
    <property type="term" value="P:cell adhesion"/>
    <property type="evidence" value="ECO:0007669"/>
    <property type="project" value="TreeGrafter"/>
</dbReference>
<comment type="similarity">
    <text evidence="3">Belongs to the PAR3 family.</text>
</comment>
<feature type="compositionally biased region" description="Polar residues" evidence="11">
    <location>
        <begin position="1138"/>
        <end position="1147"/>
    </location>
</feature>
<feature type="compositionally biased region" description="Low complexity" evidence="11">
    <location>
        <begin position="725"/>
        <end position="735"/>
    </location>
</feature>
<evidence type="ECO:0000256" key="5">
    <source>
        <dbReference type="ARBA" id="ARBA00022553"/>
    </source>
</evidence>
<feature type="compositionally biased region" description="Basic and acidic residues" evidence="11">
    <location>
        <begin position="1251"/>
        <end position="1266"/>
    </location>
</feature>
<name>A0A3Q2UST4_HAPBU</name>
<dbReference type="Proteomes" id="UP000264840">
    <property type="component" value="Unplaced"/>
</dbReference>
<dbReference type="GO" id="GO:0005912">
    <property type="term" value="C:adherens junction"/>
    <property type="evidence" value="ECO:0007669"/>
    <property type="project" value="TreeGrafter"/>
</dbReference>
<evidence type="ECO:0000259" key="12">
    <source>
        <dbReference type="PROSITE" id="PS50106"/>
    </source>
</evidence>
<keyword evidence="5" id="KW-0597">Phosphoprotein</keyword>
<dbReference type="GO" id="GO:0051660">
    <property type="term" value="P:establishment of centrosome localization"/>
    <property type="evidence" value="ECO:0007669"/>
    <property type="project" value="TreeGrafter"/>
</dbReference>
<feature type="domain" description="PDZ" evidence="12">
    <location>
        <begin position="273"/>
        <end position="348"/>
    </location>
</feature>
<dbReference type="GO" id="GO:0005923">
    <property type="term" value="C:bicellular tight junction"/>
    <property type="evidence" value="ECO:0007669"/>
    <property type="project" value="UniProtKB-SubCell"/>
</dbReference>
<keyword evidence="7" id="KW-0677">Repeat</keyword>
<evidence type="ECO:0000256" key="7">
    <source>
        <dbReference type="ARBA" id="ARBA00022737"/>
    </source>
</evidence>
<dbReference type="GO" id="GO:0030010">
    <property type="term" value="P:establishment of cell polarity"/>
    <property type="evidence" value="ECO:0007669"/>
    <property type="project" value="TreeGrafter"/>
</dbReference>
<feature type="region of interest" description="Disordered" evidence="11">
    <location>
        <begin position="804"/>
        <end position="826"/>
    </location>
</feature>
<feature type="compositionally biased region" description="Basic and acidic residues" evidence="11">
    <location>
        <begin position="1112"/>
        <end position="1121"/>
    </location>
</feature>
<protein>
    <submittedName>
        <fullName evidence="13">Par-3 family cell polarity regulator</fullName>
    </submittedName>
</protein>
<dbReference type="Pfam" id="PF12053">
    <property type="entry name" value="Par3_HAL_N_term"/>
    <property type="match status" value="1"/>
</dbReference>
<keyword evidence="8" id="KW-0965">Cell junction</keyword>
<feature type="compositionally biased region" description="Polar residues" evidence="11">
    <location>
        <begin position="1296"/>
        <end position="1308"/>
    </location>
</feature>
<dbReference type="SMART" id="SM00228">
    <property type="entry name" value="PDZ"/>
    <property type="match status" value="3"/>
</dbReference>
<dbReference type="Gene3D" id="2.30.42.10">
    <property type="match status" value="3"/>
</dbReference>
<organism evidence="13 14">
    <name type="scientific">Haplochromis burtoni</name>
    <name type="common">Burton's mouthbrooder</name>
    <name type="synonym">Chromis burtoni</name>
    <dbReference type="NCBI Taxonomy" id="8153"/>
    <lineage>
        <taxon>Eukaryota</taxon>
        <taxon>Metazoa</taxon>
        <taxon>Chordata</taxon>
        <taxon>Craniata</taxon>
        <taxon>Vertebrata</taxon>
        <taxon>Euteleostomi</taxon>
        <taxon>Actinopterygii</taxon>
        <taxon>Neopterygii</taxon>
        <taxon>Teleostei</taxon>
        <taxon>Neoteleostei</taxon>
        <taxon>Acanthomorphata</taxon>
        <taxon>Ovalentaria</taxon>
        <taxon>Cichlomorphae</taxon>
        <taxon>Cichliformes</taxon>
        <taxon>Cichlidae</taxon>
        <taxon>African cichlids</taxon>
        <taxon>Pseudocrenilabrinae</taxon>
        <taxon>Haplochromini</taxon>
        <taxon>Haplochromis</taxon>
    </lineage>
</organism>
<feature type="compositionally biased region" description="Polar residues" evidence="11">
    <location>
        <begin position="1046"/>
        <end position="1056"/>
    </location>
</feature>
<dbReference type="Ensembl" id="ENSHBUT00000015547.1">
    <property type="protein sequence ID" value="ENSHBUP00000000400.1"/>
    <property type="gene ID" value="ENSHBUG00000000798.1"/>
</dbReference>
<dbReference type="Gene3D" id="3.10.20.90">
    <property type="entry name" value="Phosphatidylinositol 3-kinase Catalytic Subunit, Chain A, domain 1"/>
    <property type="match status" value="1"/>
</dbReference>
<sequence length="1315" mass="146345">MKVTVCFGRTRVVVPCGDGNVKVQSLIEQAAMRYKKAIAKDPSYWVQVNRLEHGDGGILDQDDMLCDVVDDKDRLVAIYEEQDPHNGGDGTSASSTGTQSPEPFASEMNSASAFQPYQASVIEVTPSALLSNMSLNVRRSSDPALAGFPPGEAPVAPEEPSRKNPTRWSTTPGFQKPNHKRNPSNETGSLEQKGRGAHAYRSLPRDASGWSTQFQREMTRSSLSANHPMVDRWLDRQEQDEEEEQRRHERRIERTEPVGRADSSLEHSPVSMLKPVEVSNEGGPLGIHVVPFSSHDIRTQGLLVKRLEPGGKAEQERLFQENDCIVRINQGDIRNLRFEQAQNIFKQAMRSQVILFHVVPAAMKKQYELLSAQKELSSPPQLNRVRFSQESQQPADRSSLTGPTPSAPSPSLQRRISTNAPRTIDLKNKGRRFNVQLKKGPEGLGFSITSRDVPIGGSAPIYVKNILPQGAAIQDGRLKAGDRLLEVSGVDLNGKSQEEVVALLRATPMGGTVNLLVIRPEDSLLPREVQEKDDIVLTPDGTQEFMTFEIPLNDSGSAGLGVSVKGNRSKENHEDLGIFVKSIINGGAASKDGRLHVNDQLIAVNGESLLEKTNQEAMETLRKSMSVEGNKRGMIQLIVARRVAMSSEEVPGSPSFLEHPLNSILESHERRISDSLYETTEGPDSVSTPRANTIGRIGRSQLSPTVNMPQDDIVMIEDDRPPLLPSHLSDQSSSSSHDDMGFVGENPVPWIHDSKLPDSAISLSPDADPGTSFQREGYGRQSMSEKRTKQYENPAHLEIIKSRKSKSMDLGSAEQQVGPSLGLKKSSSLESLQTAVAGTVQNGEINVRRSRSRIVRSRGCNESFRAAIDKSYEKPAVTAPEEENSVDTCELDDDTSSRSGQESMSTSGDLTSGPWLNGRDDRQKDQEKSGVKEKKKPEREKEKDKDKNKSKKGVLKGLFRFGKNRKDERLDDKMERRSSTKSKAEDMQASEEETQQMRLEQERIQAKTRELREKQAKEREYAEIQDVVSRTFSSDEDHTYAGIGSLCSSIDSSTIDPYSHPYHLPQSPLNPHPPSLNLQDNGPPLEALYAQVNKPRNGRPAAPDSSQMAPSNHDRIQRLRNEFQQAKQEDDVEDHQHTYSFNQSWQDQPPPPETGTSSGRHSVTVETQVQKQQQEDRDDFPQAQRQYNSLPRQPRKNNSAASQDSWDKMYMPAEGFQPSKENPRYSGGQGSRNGYLGTPSINARVFLETQELLRQEERRREQEASKTRPPPAQETPTRALSKPKGPYRQDVPPSPSQIAKLSRHQSSVKGRLFYS</sequence>
<feature type="domain" description="PDZ" evidence="12">
    <location>
        <begin position="549"/>
        <end position="624"/>
    </location>
</feature>
<evidence type="ECO:0000256" key="10">
    <source>
        <dbReference type="ARBA" id="ARBA00023306"/>
    </source>
</evidence>
<dbReference type="CDD" id="cd06691">
    <property type="entry name" value="PDZ1_Par3-like"/>
    <property type="match status" value="1"/>
</dbReference>
<evidence type="ECO:0000256" key="4">
    <source>
        <dbReference type="ARBA" id="ARBA00022427"/>
    </source>
</evidence>
<evidence type="ECO:0000313" key="14">
    <source>
        <dbReference type="Proteomes" id="UP000264840"/>
    </source>
</evidence>
<dbReference type="Pfam" id="PF00595">
    <property type="entry name" value="PDZ"/>
    <property type="match status" value="3"/>
</dbReference>
<evidence type="ECO:0000256" key="3">
    <source>
        <dbReference type="ARBA" id="ARBA00005358"/>
    </source>
</evidence>
<dbReference type="PANTHER" id="PTHR16484">
    <property type="entry name" value="PARTITIONING DEFECTIVE 3 RELATED"/>
    <property type="match status" value="1"/>
</dbReference>
<feature type="domain" description="PDZ" evidence="12">
    <location>
        <begin position="434"/>
        <end position="508"/>
    </location>
</feature>
<reference evidence="13" key="1">
    <citation type="submission" date="2025-08" db="UniProtKB">
        <authorList>
            <consortium name="Ensembl"/>
        </authorList>
    </citation>
    <scope>IDENTIFICATION</scope>
</reference>
<feature type="compositionally biased region" description="Polar residues" evidence="11">
    <location>
        <begin position="897"/>
        <end position="910"/>
    </location>
</feature>
<feature type="region of interest" description="Disordered" evidence="11">
    <location>
        <begin position="1033"/>
        <end position="1315"/>
    </location>
</feature>
<dbReference type="PROSITE" id="PS50106">
    <property type="entry name" value="PDZ"/>
    <property type="match status" value="3"/>
</dbReference>
<dbReference type="GeneTree" id="ENSGT00950000183214"/>
<evidence type="ECO:0000313" key="13">
    <source>
        <dbReference type="Ensembl" id="ENSHBUP00000000400.1"/>
    </source>
</evidence>
<keyword evidence="10" id="KW-0131">Cell cycle</keyword>
<dbReference type="GO" id="GO:0005938">
    <property type="term" value="C:cell cortex"/>
    <property type="evidence" value="ECO:0007669"/>
    <property type="project" value="TreeGrafter"/>
</dbReference>
<accession>A0A3Q2UST4</accession>
<feature type="compositionally biased region" description="Basic and acidic residues" evidence="11">
    <location>
        <begin position="918"/>
        <end position="947"/>
    </location>
</feature>
<dbReference type="CDD" id="cd23059">
    <property type="entry name" value="PDZ3_Par3-like"/>
    <property type="match status" value="1"/>
</dbReference>
<feature type="compositionally biased region" description="Basic and acidic residues" evidence="11">
    <location>
        <begin position="244"/>
        <end position="265"/>
    </location>
</feature>